<dbReference type="Pfam" id="PF12697">
    <property type="entry name" value="Abhydrolase_6"/>
    <property type="match status" value="1"/>
</dbReference>
<dbReference type="PANTHER" id="PTHR42886:SF29">
    <property type="entry name" value="PUMMELIG, ISOFORM A"/>
    <property type="match status" value="1"/>
</dbReference>
<feature type="domain" description="AB hydrolase-1" evidence="1">
    <location>
        <begin position="77"/>
        <end position="195"/>
    </location>
</feature>
<dbReference type="GO" id="GO:0016787">
    <property type="term" value="F:hydrolase activity"/>
    <property type="evidence" value="ECO:0007669"/>
    <property type="project" value="UniProtKB-KW"/>
</dbReference>
<proteinExistence type="predicted"/>
<dbReference type="OrthoDB" id="9785847at2"/>
<name>A0A0W0XYR9_9GAMM</name>
<dbReference type="RefSeq" id="WP_058508016.1">
    <property type="nucleotide sequence ID" value="NZ_CAAAIK010000021.1"/>
</dbReference>
<evidence type="ECO:0000259" key="1">
    <source>
        <dbReference type="Pfam" id="PF12697"/>
    </source>
</evidence>
<dbReference type="Gene3D" id="3.40.50.1820">
    <property type="entry name" value="alpha/beta hydrolase"/>
    <property type="match status" value="1"/>
</dbReference>
<keyword evidence="3" id="KW-1185">Reference proteome</keyword>
<sequence length="288" mass="33041">MIVNTLTEVKDFLQAQFCYHFFITPLPLPLEKEYRDFAARACEFVASKRTAVIQRDKPRHHVIHRFEQPRNPQAKKVLVTHGWMSRAAYMVRVIRALHQQGYDVYAIDFPAHGEARGWQLTWLDAVSILKETLNELGPFYAVLGHSFGGSMLLNTLNLAHQLPEWEIEHMPDKAILIASPTQMRTPVSKLARRLGLNGSAFLQLRNVIRQNSKTSIDHLNYRRMINSCEIPILCIHGKEDDSVSPQESIIFCRRYPFASLTLLPGVDHVGVLIDSRVETRVIQYLESD</sequence>
<dbReference type="PATRIC" id="fig|45073.5.peg.2022"/>
<dbReference type="Proteomes" id="UP000054618">
    <property type="component" value="Unassembled WGS sequence"/>
</dbReference>
<evidence type="ECO:0000313" key="2">
    <source>
        <dbReference type="EMBL" id="KTD49706.1"/>
    </source>
</evidence>
<protein>
    <submittedName>
        <fullName evidence="2">Putative hydrolase</fullName>
    </submittedName>
</protein>
<dbReference type="InterPro" id="IPR000073">
    <property type="entry name" value="AB_hydrolase_1"/>
</dbReference>
<dbReference type="EMBL" id="LNYS01000010">
    <property type="protein sequence ID" value="KTD49706.1"/>
    <property type="molecule type" value="Genomic_DNA"/>
</dbReference>
<evidence type="ECO:0000313" key="3">
    <source>
        <dbReference type="Proteomes" id="UP000054618"/>
    </source>
</evidence>
<organism evidence="2 3">
    <name type="scientific">Legionella quinlivanii</name>
    <dbReference type="NCBI Taxonomy" id="45073"/>
    <lineage>
        <taxon>Bacteria</taxon>
        <taxon>Pseudomonadati</taxon>
        <taxon>Pseudomonadota</taxon>
        <taxon>Gammaproteobacteria</taxon>
        <taxon>Legionellales</taxon>
        <taxon>Legionellaceae</taxon>
        <taxon>Legionella</taxon>
    </lineage>
</organism>
<keyword evidence="2" id="KW-0378">Hydrolase</keyword>
<dbReference type="InterPro" id="IPR029058">
    <property type="entry name" value="AB_hydrolase_fold"/>
</dbReference>
<dbReference type="SUPFAM" id="SSF53474">
    <property type="entry name" value="alpha/beta-Hydrolases"/>
    <property type="match status" value="1"/>
</dbReference>
<reference evidence="2 3" key="1">
    <citation type="submission" date="2015-11" db="EMBL/GenBank/DDBJ databases">
        <title>Genomic analysis of 38 Legionella species identifies large and diverse effector repertoires.</title>
        <authorList>
            <person name="Burstein D."/>
            <person name="Amaro F."/>
            <person name="Zusman T."/>
            <person name="Lifshitz Z."/>
            <person name="Cohen O."/>
            <person name="Gilbert J.A."/>
            <person name="Pupko T."/>
            <person name="Shuman H.A."/>
            <person name="Segal G."/>
        </authorList>
    </citation>
    <scope>NUCLEOTIDE SEQUENCE [LARGE SCALE GENOMIC DNA]</scope>
    <source>
        <strain evidence="2 3">CDC#1442-AUS-E</strain>
    </source>
</reference>
<dbReference type="STRING" id="45073.Lqui_1917"/>
<dbReference type="PANTHER" id="PTHR42886">
    <property type="entry name" value="RE40534P-RELATED"/>
    <property type="match status" value="1"/>
</dbReference>
<accession>A0A0W0XYR9</accession>
<gene>
    <name evidence="2" type="ORF">Lqui_1917</name>
</gene>
<dbReference type="AlphaFoldDB" id="A0A0W0XYR9"/>
<comment type="caution">
    <text evidence="2">The sequence shown here is derived from an EMBL/GenBank/DDBJ whole genome shotgun (WGS) entry which is preliminary data.</text>
</comment>